<keyword evidence="3" id="KW-0285">Flavoprotein</keyword>
<reference evidence="11 12" key="1">
    <citation type="submission" date="2021-06" db="EMBL/GenBank/DDBJ databases">
        <title>Bacterium isolated from marine sediment.</title>
        <authorList>
            <person name="Zhu K.-L."/>
            <person name="Du Z.-J."/>
            <person name="Liang Q.-Y."/>
        </authorList>
    </citation>
    <scope>NUCLEOTIDE SEQUENCE [LARGE SCALE GENOMIC DNA]</scope>
    <source>
        <strain evidence="11 12">A346</strain>
    </source>
</reference>
<accession>A0ABS6ME49</accession>
<dbReference type="Pfam" id="PF07992">
    <property type="entry name" value="Pyr_redox_2"/>
    <property type="match status" value="1"/>
</dbReference>
<keyword evidence="8" id="KW-0411">Iron-sulfur</keyword>
<dbReference type="RefSeq" id="WP_217335986.1">
    <property type="nucleotide sequence ID" value="NZ_JAHQZT010000028.1"/>
</dbReference>
<evidence type="ECO:0000256" key="5">
    <source>
        <dbReference type="ARBA" id="ARBA00022723"/>
    </source>
</evidence>
<dbReference type="InterPro" id="IPR001155">
    <property type="entry name" value="OxRdtase_FMN_N"/>
</dbReference>
<evidence type="ECO:0000259" key="10">
    <source>
        <dbReference type="Pfam" id="PF07992"/>
    </source>
</evidence>
<keyword evidence="7" id="KW-0408">Iron</keyword>
<evidence type="ECO:0000256" key="1">
    <source>
        <dbReference type="ARBA" id="ARBA00001917"/>
    </source>
</evidence>
<comment type="cofactor">
    <cofactor evidence="2">
        <name>[4Fe-4S] cluster</name>
        <dbReference type="ChEBI" id="CHEBI:49883"/>
    </cofactor>
</comment>
<keyword evidence="4" id="KW-0288">FMN</keyword>
<keyword evidence="6" id="KW-0560">Oxidoreductase</keyword>
<keyword evidence="5" id="KW-0479">Metal-binding</keyword>
<evidence type="ECO:0000256" key="6">
    <source>
        <dbReference type="ARBA" id="ARBA00023002"/>
    </source>
</evidence>
<feature type="domain" description="NADH:flavin oxidoreductase/NADH oxidase N-terminal" evidence="9">
    <location>
        <begin position="7"/>
        <end position="364"/>
    </location>
</feature>
<dbReference type="CDD" id="cd02803">
    <property type="entry name" value="OYE_like_FMN_family"/>
    <property type="match status" value="1"/>
</dbReference>
<dbReference type="EMBL" id="JAHQZT010000028">
    <property type="protein sequence ID" value="MBV0934580.1"/>
    <property type="molecule type" value="Genomic_DNA"/>
</dbReference>
<evidence type="ECO:0000256" key="7">
    <source>
        <dbReference type="ARBA" id="ARBA00023004"/>
    </source>
</evidence>
<dbReference type="Proteomes" id="UP000755551">
    <property type="component" value="Unassembled WGS sequence"/>
</dbReference>
<evidence type="ECO:0000256" key="4">
    <source>
        <dbReference type="ARBA" id="ARBA00022643"/>
    </source>
</evidence>
<sequence length="709" mass="76604">MAAYQHLFTPGNIGSLELKNRILMAPMGSNYAEQDGTCGERIQAFYEARAKGGAGMLTMGVCSIAYPAGTAEPYQVGVSSDDFIPGLKQLTDRVHKHGAKIAMQLQHAGKTSVRDLAEGRELWVPSMPPAANTDMFASLTQSELGRFISSSKGREKSGVRIRVMEKDDIRQMVTWFADAAERAQKAGFDGVEIHAGHTYIIAGFLSPYYNTRDDEYGGPLENRARLLLEVIQAVRERVGRDYPVWMRMDAIELDLPGGISLEDATRTAQMAQEAGIDLISVSAYANLSSGNAFTKAPIPQERAMFLDWAAHIRKALNIPVTAAGRLDPEVADKAVGEGKCDFVAMGRKLLADPELPKKLEEGRAADVRPCIYCYACVSQIFVNERVKCAVNPQTGHESELQLIASDQPKKVLVVGGGPAGLEAARVSALRGHQVTLVERSGRLGGTLFFAALAYPENGPLLDYLIKQVRDLPIEVRLNTNADEALINQLKPDQVIVAAGARRNAPDIPGADQKHVWSGDELRKLMTGEGDDIAKRKLSITQRMMMKSGSLVGVTDSTEAIQSLSKLWMPLGKQVVIIGGGLVGLELAEFLVERGRQVQVLEPGADLGAELSIVRRWKVLHNLESHGVTMVKHARVQTIGKKSVSYSDQEGNCHEVAADSVVLAIGAETNPCLSRCLEKGGTEVINIGDGADVAYIEGALKTGMQAAVAV</sequence>
<dbReference type="Pfam" id="PF00724">
    <property type="entry name" value="Oxidored_FMN"/>
    <property type="match status" value="1"/>
</dbReference>
<dbReference type="PANTHER" id="PTHR42917:SF2">
    <property type="entry name" value="2,4-DIENOYL-COA REDUCTASE [(2E)-ENOYL-COA-PRODUCING]"/>
    <property type="match status" value="1"/>
</dbReference>
<feature type="domain" description="FAD/NAD(P)-binding" evidence="10">
    <location>
        <begin position="409"/>
        <end position="683"/>
    </location>
</feature>
<evidence type="ECO:0000256" key="3">
    <source>
        <dbReference type="ARBA" id="ARBA00022630"/>
    </source>
</evidence>
<comment type="caution">
    <text evidence="11">The sequence shown here is derived from an EMBL/GenBank/DDBJ whole genome shotgun (WGS) entry which is preliminary data.</text>
</comment>
<evidence type="ECO:0000256" key="8">
    <source>
        <dbReference type="ARBA" id="ARBA00023014"/>
    </source>
</evidence>
<evidence type="ECO:0000256" key="2">
    <source>
        <dbReference type="ARBA" id="ARBA00001966"/>
    </source>
</evidence>
<comment type="cofactor">
    <cofactor evidence="1">
        <name>FMN</name>
        <dbReference type="ChEBI" id="CHEBI:58210"/>
    </cofactor>
</comment>
<proteinExistence type="predicted"/>
<evidence type="ECO:0000259" key="9">
    <source>
        <dbReference type="Pfam" id="PF00724"/>
    </source>
</evidence>
<evidence type="ECO:0000313" key="11">
    <source>
        <dbReference type="EMBL" id="MBV0934580.1"/>
    </source>
</evidence>
<dbReference type="PANTHER" id="PTHR42917">
    <property type="entry name" value="2,4-DIENOYL-COA REDUCTASE"/>
    <property type="match status" value="1"/>
</dbReference>
<evidence type="ECO:0000313" key="12">
    <source>
        <dbReference type="Proteomes" id="UP000755551"/>
    </source>
</evidence>
<gene>
    <name evidence="11" type="ORF">KTN04_14670</name>
</gene>
<organism evidence="11 12">
    <name type="scientific">Marinobacterium weihaiense</name>
    <dbReference type="NCBI Taxonomy" id="2851016"/>
    <lineage>
        <taxon>Bacteria</taxon>
        <taxon>Pseudomonadati</taxon>
        <taxon>Pseudomonadota</taxon>
        <taxon>Gammaproteobacteria</taxon>
        <taxon>Oceanospirillales</taxon>
        <taxon>Oceanospirillaceae</taxon>
        <taxon>Marinobacterium</taxon>
    </lineage>
</organism>
<name>A0ABS6ME49_9GAMM</name>
<protein>
    <submittedName>
        <fullName evidence="11">NAD(P)/FAD-dependent oxidoreductase</fullName>
    </submittedName>
</protein>
<dbReference type="InterPro" id="IPR023753">
    <property type="entry name" value="FAD/NAD-binding_dom"/>
</dbReference>
<keyword evidence="12" id="KW-1185">Reference proteome</keyword>
<dbReference type="InterPro" id="IPR051793">
    <property type="entry name" value="NADH:flavin_oxidoreductase"/>
</dbReference>